<dbReference type="RefSeq" id="XP_065458660.1">
    <property type="nucleotide sequence ID" value="XM_065602588.1"/>
</dbReference>
<reference evidence="2 3" key="1">
    <citation type="submission" date="2023-09" db="EMBL/GenBank/DDBJ databases">
        <title>Complete-Gapless Cercospora beticola genome.</title>
        <authorList>
            <person name="Wyatt N.A."/>
            <person name="Spanner R.E."/>
            <person name="Bolton M.D."/>
        </authorList>
    </citation>
    <scope>NUCLEOTIDE SEQUENCE [LARGE SCALE GENOMIC DNA]</scope>
    <source>
        <strain evidence="2">Cb09-40</strain>
    </source>
</reference>
<feature type="region of interest" description="Disordered" evidence="1">
    <location>
        <begin position="38"/>
        <end position="110"/>
    </location>
</feature>
<organism evidence="2 3">
    <name type="scientific">Cercospora beticola</name>
    <name type="common">Sugarbeet leaf spot fungus</name>
    <dbReference type="NCBI Taxonomy" id="122368"/>
    <lineage>
        <taxon>Eukaryota</taxon>
        <taxon>Fungi</taxon>
        <taxon>Dikarya</taxon>
        <taxon>Ascomycota</taxon>
        <taxon>Pezizomycotina</taxon>
        <taxon>Dothideomycetes</taxon>
        <taxon>Dothideomycetidae</taxon>
        <taxon>Mycosphaerellales</taxon>
        <taxon>Mycosphaerellaceae</taxon>
        <taxon>Cercospora</taxon>
    </lineage>
</organism>
<evidence type="ECO:0000313" key="2">
    <source>
        <dbReference type="EMBL" id="WPB00122.1"/>
    </source>
</evidence>
<protein>
    <submittedName>
        <fullName evidence="2">Uncharacterized protein</fullName>
    </submittedName>
</protein>
<dbReference type="EMBL" id="CP134186">
    <property type="protein sequence ID" value="WPB00122.1"/>
    <property type="molecule type" value="Genomic_DNA"/>
</dbReference>
<proteinExistence type="predicted"/>
<accession>A0ABZ0NKR9</accession>
<sequence>MGDWSEMERVLETRHPEMNMARVANAVALLSDWASKAKLRKKSEAPPARSNSEDFTSRRNTWSRSGIVQADDSVSLLDDDSLPSQPLGTAGMSPKRGEVIGAFDEEHARL</sequence>
<evidence type="ECO:0000256" key="1">
    <source>
        <dbReference type="SAM" id="MobiDB-lite"/>
    </source>
</evidence>
<feature type="compositionally biased region" description="Low complexity" evidence="1">
    <location>
        <begin position="68"/>
        <end position="87"/>
    </location>
</feature>
<evidence type="ECO:0000313" key="3">
    <source>
        <dbReference type="Proteomes" id="UP001302367"/>
    </source>
</evidence>
<keyword evidence="3" id="KW-1185">Reference proteome</keyword>
<name>A0ABZ0NKR9_CERBT</name>
<dbReference type="GeneID" id="90644104"/>
<dbReference type="Proteomes" id="UP001302367">
    <property type="component" value="Chromosome 3"/>
</dbReference>
<gene>
    <name evidence="2" type="ORF">RHO25_004741</name>
</gene>